<organism evidence="1">
    <name type="scientific">Lepeophtheirus salmonis</name>
    <name type="common">Salmon louse</name>
    <name type="synonym">Caligus salmonis</name>
    <dbReference type="NCBI Taxonomy" id="72036"/>
    <lineage>
        <taxon>Eukaryota</taxon>
        <taxon>Metazoa</taxon>
        <taxon>Ecdysozoa</taxon>
        <taxon>Arthropoda</taxon>
        <taxon>Crustacea</taxon>
        <taxon>Multicrustacea</taxon>
        <taxon>Hexanauplia</taxon>
        <taxon>Copepoda</taxon>
        <taxon>Siphonostomatoida</taxon>
        <taxon>Caligidae</taxon>
        <taxon>Lepeophtheirus</taxon>
    </lineage>
</organism>
<accession>A0A0K2TIU1</accession>
<name>A0A0K2TIU1_LEPSM</name>
<proteinExistence type="predicted"/>
<dbReference type="AlphaFoldDB" id="A0A0K2TIU1"/>
<evidence type="ECO:0000313" key="1">
    <source>
        <dbReference type="EMBL" id="CDW25562.1"/>
    </source>
</evidence>
<protein>
    <submittedName>
        <fullName evidence="1">Uncharacterized protein</fullName>
    </submittedName>
</protein>
<dbReference type="EMBL" id="HACA01008201">
    <property type="protein sequence ID" value="CDW25562.1"/>
    <property type="molecule type" value="Transcribed_RNA"/>
</dbReference>
<sequence>MPKIVNPSVIIKELGGTKIWTYVHKTKYSLYKLSNFSTKSTGNVSQEQHGQCTRHISNVNLNNMVDKATHQVLYDILSNDRSEGVFNTDVLKALVSANIPLAKINNREL</sequence>
<reference evidence="1" key="1">
    <citation type="submission" date="2014-05" db="EMBL/GenBank/DDBJ databases">
        <authorList>
            <person name="Chronopoulou M."/>
        </authorList>
    </citation>
    <scope>NUCLEOTIDE SEQUENCE</scope>
    <source>
        <tissue evidence="1">Whole organism</tissue>
    </source>
</reference>